<keyword evidence="1" id="KW-1133">Transmembrane helix</keyword>
<name>L7VZR3_9BACT</name>
<keyword evidence="1" id="KW-0472">Membrane</keyword>
<dbReference type="EMBL" id="JX649907">
    <property type="protein sequence ID" value="AGC72608.1"/>
    <property type="molecule type" value="Genomic_DNA"/>
</dbReference>
<evidence type="ECO:0000313" key="2">
    <source>
        <dbReference type="EMBL" id="AGC72608.1"/>
    </source>
</evidence>
<reference evidence="2" key="1">
    <citation type="submission" date="2012-09" db="EMBL/GenBank/DDBJ databases">
        <title>Metagenomic Characterization of a Microbial Community in Wastewater Detects High Levels of Antibiotic Resistance.</title>
        <authorList>
            <person name="Abrams M."/>
            <person name="Caldwell A."/>
            <person name="Vandaei E."/>
            <person name="Lee W."/>
            <person name="Perrott J."/>
            <person name="Khan S.Y."/>
            <person name="Ta J."/>
            <person name="Romero D."/>
            <person name="Nguyen V."/>
            <person name="Pourmand N."/>
            <person name="Ouverney C.C."/>
        </authorList>
    </citation>
    <scope>NUCLEOTIDE SEQUENCE</scope>
</reference>
<protein>
    <submittedName>
        <fullName evidence="2">Uncharacterized protein</fullName>
    </submittedName>
</protein>
<feature type="transmembrane region" description="Helical" evidence="1">
    <location>
        <begin position="12"/>
        <end position="32"/>
    </location>
</feature>
<evidence type="ECO:0000256" key="1">
    <source>
        <dbReference type="SAM" id="Phobius"/>
    </source>
</evidence>
<dbReference type="AlphaFoldDB" id="L7VZR3"/>
<sequence>MNPPLHRPPRPWQRWLGWALVLLVLLAVLLLYRDPAFMLMLADQVWACF</sequence>
<proteinExistence type="predicted"/>
<organism evidence="2">
    <name type="scientific">uncultured bacterium A1Q1_fos_1134</name>
    <dbReference type="NCBI Taxonomy" id="1256543"/>
    <lineage>
        <taxon>Bacteria</taxon>
        <taxon>environmental samples</taxon>
    </lineage>
</organism>
<accession>L7VZR3</accession>
<keyword evidence="1" id="KW-0812">Transmembrane</keyword>